<gene>
    <name evidence="9" type="primary">mre11</name>
    <name evidence="11" type="ORF">CM19_12320</name>
</gene>
<dbReference type="PANTHER" id="PTHR30337">
    <property type="entry name" value="COMPONENT OF ATP-DEPENDENT DSDNA EXONUCLEASE"/>
    <property type="match status" value="1"/>
</dbReference>
<comment type="function">
    <text evidence="9">Part of the Rad50/Mre11 complex, which is involved in the early steps of DNA double-strand break (DSB) repair. The complex may facilitate opening of the processed DNA ends to aid in the recruitment of HerA and NurA. Mre11 binds to DSB ends and has both double-stranded 3'-5' exonuclease activity and single-stranded endonuclease activity.</text>
</comment>
<dbReference type="InterPro" id="IPR004843">
    <property type="entry name" value="Calcineurin-like_PHP"/>
</dbReference>
<dbReference type="CDD" id="cd00840">
    <property type="entry name" value="MPP_Mre11_N"/>
    <property type="match status" value="1"/>
</dbReference>
<sequence length="381" mass="43705">MIQILHISDTHLGSRRYSLDSREQDVYDAFNQLIDIAIREHVKAIVHTGDLFDVYHPQVTSIKVAIDALNKIKDKIPFISIPGDHDTPKRKGYIYPQRLLSESLNLVTFLSDGECIEIKDQVKLSICGIRHIPTVSAQILKDKLKSIKPSAERNVLMLHQGLKKKLPYDGSWQIEEGDLPQGFQYIALGHFHTRFKEILPDGGILSIAGSPEIIRDEEIEGYEKYGKGAYLVDLSQKQPDIQPINLNIRPQEIFNINTNSIDSDLEDLVKKCSSYSKKPIIHIVLQGERIEKTTLFKKLRVLQDITEYYRIARDETTWGNIDISVKSSSSVNQLIRDYLKQRGYNDQEMDLIVEMINHYDEEEIVNPLLVKLVGLDENRRS</sequence>
<keyword evidence="8 9" id="KW-0464">Manganese</keyword>
<dbReference type="Proteomes" id="UP000024332">
    <property type="component" value="Unassembled WGS sequence"/>
</dbReference>
<comment type="activity regulation">
    <text evidence="9">Nuclease activity is regulated by Rad50.</text>
</comment>
<keyword evidence="4 9" id="KW-0227">DNA damage</keyword>
<dbReference type="GO" id="GO:0008408">
    <property type="term" value="F:3'-5' exonuclease activity"/>
    <property type="evidence" value="ECO:0007669"/>
    <property type="project" value="UniProtKB-UniRule"/>
</dbReference>
<evidence type="ECO:0000313" key="11">
    <source>
        <dbReference type="EMBL" id="EZQ01721.1"/>
    </source>
</evidence>
<evidence type="ECO:0000259" key="10">
    <source>
        <dbReference type="Pfam" id="PF00149"/>
    </source>
</evidence>
<keyword evidence="1 9" id="KW-0540">Nuclease</keyword>
<name>A0A031LJJ1_9CREN</name>
<evidence type="ECO:0000256" key="5">
    <source>
        <dbReference type="ARBA" id="ARBA00022801"/>
    </source>
</evidence>
<dbReference type="PANTHER" id="PTHR30337:SF0">
    <property type="entry name" value="NUCLEASE SBCCD SUBUNIT D"/>
    <property type="match status" value="1"/>
</dbReference>
<organism evidence="11 12">
    <name type="scientific">Candidatus Acidianus copahuensis</name>
    <dbReference type="NCBI Taxonomy" id="1160895"/>
    <lineage>
        <taxon>Archaea</taxon>
        <taxon>Thermoproteota</taxon>
        <taxon>Thermoprotei</taxon>
        <taxon>Sulfolobales</taxon>
        <taxon>Sulfolobaceae</taxon>
        <taxon>Acidianus</taxon>
    </lineage>
</organism>
<keyword evidence="2 9" id="KW-0479">Metal-binding</keyword>
<keyword evidence="3 9" id="KW-0255">Endonuclease</keyword>
<comment type="subunit">
    <text evidence="9">Homodimer. Forms a heterotetramer composed of two Mre11 subunits and two Rad50 subunits.</text>
</comment>
<evidence type="ECO:0000256" key="1">
    <source>
        <dbReference type="ARBA" id="ARBA00022722"/>
    </source>
</evidence>
<accession>A0A031LJJ1</accession>
<feature type="binding site" evidence="9">
    <location>
        <position position="9"/>
    </location>
    <ligand>
        <name>Mn(2+)</name>
        <dbReference type="ChEBI" id="CHEBI:29035"/>
        <label>1</label>
    </ligand>
</feature>
<feature type="binding site" evidence="9">
    <location>
        <position position="11"/>
    </location>
    <ligand>
        <name>Mn(2+)</name>
        <dbReference type="ChEBI" id="CHEBI:29035"/>
        <label>1</label>
    </ligand>
</feature>
<feature type="binding site" evidence="9">
    <location>
        <position position="50"/>
    </location>
    <ligand>
        <name>Mn(2+)</name>
        <dbReference type="ChEBI" id="CHEBI:29035"/>
        <label>1</label>
    </ligand>
</feature>
<proteinExistence type="inferred from homology"/>
<dbReference type="STRING" id="1160895.CM19_12320"/>
<dbReference type="GO" id="GO:0004519">
    <property type="term" value="F:endonuclease activity"/>
    <property type="evidence" value="ECO:0007669"/>
    <property type="project" value="UniProtKB-UniRule"/>
</dbReference>
<evidence type="ECO:0000256" key="4">
    <source>
        <dbReference type="ARBA" id="ARBA00022763"/>
    </source>
</evidence>
<evidence type="ECO:0000256" key="8">
    <source>
        <dbReference type="ARBA" id="ARBA00023211"/>
    </source>
</evidence>
<dbReference type="Pfam" id="PF00149">
    <property type="entry name" value="Metallophos"/>
    <property type="match status" value="1"/>
</dbReference>
<evidence type="ECO:0000256" key="6">
    <source>
        <dbReference type="ARBA" id="ARBA00022839"/>
    </source>
</evidence>
<dbReference type="EMBL" id="JFZT01000062">
    <property type="protein sequence ID" value="EZQ01721.1"/>
    <property type="molecule type" value="Genomic_DNA"/>
</dbReference>
<evidence type="ECO:0000313" key="12">
    <source>
        <dbReference type="Proteomes" id="UP000024332"/>
    </source>
</evidence>
<dbReference type="GO" id="GO:0006302">
    <property type="term" value="P:double-strand break repair"/>
    <property type="evidence" value="ECO:0007669"/>
    <property type="project" value="UniProtKB-UniRule"/>
</dbReference>
<dbReference type="InterPro" id="IPR032885">
    <property type="entry name" value="Mre11_archaea-type"/>
</dbReference>
<feature type="binding site" evidence="9">
    <location>
        <position position="159"/>
    </location>
    <ligand>
        <name>Mn(2+)</name>
        <dbReference type="ChEBI" id="CHEBI:29035"/>
        <label>2</label>
    </ligand>
</feature>
<feature type="binding site" evidence="9">
    <location>
        <position position="50"/>
    </location>
    <ligand>
        <name>Mn(2+)</name>
        <dbReference type="ChEBI" id="CHEBI:29035"/>
        <label>2</label>
    </ligand>
</feature>
<dbReference type="GO" id="GO:0000403">
    <property type="term" value="F:Y-form DNA binding"/>
    <property type="evidence" value="ECO:0007669"/>
    <property type="project" value="UniProtKB-UniRule"/>
</dbReference>
<dbReference type="EC" id="3.1.-.-" evidence="9"/>
<feature type="binding site" evidence="9">
    <location>
        <position position="190"/>
    </location>
    <ligand>
        <name>Mn(2+)</name>
        <dbReference type="ChEBI" id="CHEBI:29035"/>
        <label>2</label>
    </ligand>
</feature>
<feature type="binding site" evidence="9">
    <location>
        <position position="192"/>
    </location>
    <ligand>
        <name>Mn(2+)</name>
        <dbReference type="ChEBI" id="CHEBI:29035"/>
        <label>1</label>
    </ligand>
</feature>
<dbReference type="GO" id="GO:0045027">
    <property type="term" value="F:DNA end binding"/>
    <property type="evidence" value="ECO:0007669"/>
    <property type="project" value="UniProtKB-UniRule"/>
</dbReference>
<evidence type="ECO:0000256" key="9">
    <source>
        <dbReference type="HAMAP-Rule" id="MF_02044"/>
    </source>
</evidence>
<dbReference type="InterPro" id="IPR053459">
    <property type="entry name" value="DSB_Repair_Mre11/Rad50"/>
</dbReference>
<comment type="similarity">
    <text evidence="9">Belongs to the MRE11/RAD32 family.</text>
</comment>
<comment type="caution">
    <text evidence="11">The sequence shown here is derived from an EMBL/GenBank/DDBJ whole genome shotgun (WGS) entry which is preliminary data.</text>
</comment>
<feature type="domain" description="Calcineurin-like phosphoesterase" evidence="10">
    <location>
        <begin position="3"/>
        <end position="193"/>
    </location>
</feature>
<feature type="active site" description="Proton donor" evidence="9">
    <location>
        <position position="85"/>
    </location>
</feature>
<keyword evidence="5 9" id="KW-0378">Hydrolase</keyword>
<keyword evidence="12" id="KW-1185">Reference proteome</keyword>
<evidence type="ECO:0000256" key="3">
    <source>
        <dbReference type="ARBA" id="ARBA00022759"/>
    </source>
</evidence>
<feature type="binding site" evidence="9">
    <location>
        <position position="84"/>
    </location>
    <ligand>
        <name>Mn(2+)</name>
        <dbReference type="ChEBI" id="CHEBI:29035"/>
        <label>2</label>
    </ligand>
</feature>
<evidence type="ECO:0000256" key="2">
    <source>
        <dbReference type="ARBA" id="ARBA00022723"/>
    </source>
</evidence>
<keyword evidence="7 9" id="KW-0234">DNA repair</keyword>
<dbReference type="Gene3D" id="3.60.21.10">
    <property type="match status" value="1"/>
</dbReference>
<dbReference type="NCBIfam" id="NF041031">
    <property type="entry name" value="Mre11_Sulfo"/>
    <property type="match status" value="1"/>
</dbReference>
<protein>
    <recommendedName>
        <fullName evidence="9">DNA double-strand break repair protein Mre11</fullName>
        <ecNumber evidence="9">3.1.-.-</ecNumber>
    </recommendedName>
</protein>
<evidence type="ECO:0000256" key="7">
    <source>
        <dbReference type="ARBA" id="ARBA00023204"/>
    </source>
</evidence>
<dbReference type="AlphaFoldDB" id="A0A031LJJ1"/>
<dbReference type="InterPro" id="IPR050535">
    <property type="entry name" value="DNA_Repair-Maintenance_Comp"/>
</dbReference>
<dbReference type="GO" id="GO:0030145">
    <property type="term" value="F:manganese ion binding"/>
    <property type="evidence" value="ECO:0007669"/>
    <property type="project" value="UniProtKB-UniRule"/>
</dbReference>
<dbReference type="InterPro" id="IPR029052">
    <property type="entry name" value="Metallo-depent_PP-like"/>
</dbReference>
<comment type="cofactor">
    <cofactor evidence="9">
        <name>Mn(2+)</name>
        <dbReference type="ChEBI" id="CHEBI:29035"/>
    </cofactor>
    <text evidence="9">Binds 2 manganese ions per subunit.</text>
</comment>
<dbReference type="SUPFAM" id="SSF56300">
    <property type="entry name" value="Metallo-dependent phosphatases"/>
    <property type="match status" value="1"/>
</dbReference>
<dbReference type="HAMAP" id="MF_02044">
    <property type="entry name" value="Mre11"/>
    <property type="match status" value="1"/>
</dbReference>
<dbReference type="InterPro" id="IPR041796">
    <property type="entry name" value="Mre11_N"/>
</dbReference>
<keyword evidence="6 9" id="KW-0269">Exonuclease</keyword>
<reference evidence="11 12" key="1">
    <citation type="submission" date="2014-03" db="EMBL/GenBank/DDBJ databases">
        <title>Draft genome sequence of the novel thermoacidophilic archaea Acidianus copahuensis ALE1 strain, isolated from Copahue volcanic area in Neuquen Argentina.</title>
        <authorList>
            <person name="Urbieta M.S."/>
            <person name="Rascovan N."/>
            <person name="Castro C."/>
            <person name="Revale S."/>
            <person name="Giaveno M.A."/>
            <person name="Vazquez M.P."/>
            <person name="Donati E.R."/>
        </authorList>
    </citation>
    <scope>NUCLEOTIDE SEQUENCE [LARGE SCALE GENOMIC DNA]</scope>
    <source>
        <strain evidence="11 12">ALE1</strain>
    </source>
</reference>